<dbReference type="SUPFAM" id="SSF52058">
    <property type="entry name" value="L domain-like"/>
    <property type="match status" value="1"/>
</dbReference>
<dbReference type="Proteomes" id="UP001153069">
    <property type="component" value="Unassembled WGS sequence"/>
</dbReference>
<dbReference type="AlphaFoldDB" id="A0A9N8E736"/>
<feature type="region of interest" description="Disordered" evidence="2">
    <location>
        <begin position="1"/>
        <end position="137"/>
    </location>
</feature>
<gene>
    <name evidence="4" type="ORF">SEMRO_614_G175770.1</name>
</gene>
<dbReference type="InterPro" id="IPR001611">
    <property type="entry name" value="Leu-rich_rpt"/>
</dbReference>
<comment type="subcellular location">
    <subcellularLocation>
        <location evidence="1">Cell envelope</location>
    </subcellularLocation>
</comment>
<dbReference type="Pfam" id="PF00560">
    <property type="entry name" value="LRR_1"/>
    <property type="match status" value="1"/>
</dbReference>
<feature type="compositionally biased region" description="Acidic residues" evidence="2">
    <location>
        <begin position="128"/>
        <end position="137"/>
    </location>
</feature>
<keyword evidence="3" id="KW-0472">Membrane</keyword>
<comment type="caution">
    <text evidence="4">The sequence shown here is derived from an EMBL/GenBank/DDBJ whole genome shotgun (WGS) entry which is preliminary data.</text>
</comment>
<dbReference type="PANTHER" id="PTHR48059:SF30">
    <property type="entry name" value="OS06G0587000 PROTEIN"/>
    <property type="match status" value="1"/>
</dbReference>
<name>A0A9N8E736_9STRA</name>
<evidence type="ECO:0000313" key="4">
    <source>
        <dbReference type="EMBL" id="CAB9513811.1"/>
    </source>
</evidence>
<feature type="transmembrane region" description="Helical" evidence="3">
    <location>
        <begin position="195"/>
        <end position="217"/>
    </location>
</feature>
<dbReference type="PANTHER" id="PTHR48059">
    <property type="entry name" value="POLYGALACTURONASE INHIBITOR 1"/>
    <property type="match status" value="1"/>
</dbReference>
<proteinExistence type="predicted"/>
<dbReference type="InterPro" id="IPR032675">
    <property type="entry name" value="LRR_dom_sf"/>
</dbReference>
<dbReference type="EMBL" id="CAICTM010000613">
    <property type="protein sequence ID" value="CAB9513811.1"/>
    <property type="molecule type" value="Genomic_DNA"/>
</dbReference>
<evidence type="ECO:0000256" key="1">
    <source>
        <dbReference type="ARBA" id="ARBA00004196"/>
    </source>
</evidence>
<dbReference type="InterPro" id="IPR051848">
    <property type="entry name" value="PGIP"/>
</dbReference>
<protein>
    <submittedName>
        <fullName evidence="4">Leucine Rich Repeat</fullName>
    </submittedName>
</protein>
<dbReference type="OrthoDB" id="206948at2759"/>
<organism evidence="4 5">
    <name type="scientific">Seminavis robusta</name>
    <dbReference type="NCBI Taxonomy" id="568900"/>
    <lineage>
        <taxon>Eukaryota</taxon>
        <taxon>Sar</taxon>
        <taxon>Stramenopiles</taxon>
        <taxon>Ochrophyta</taxon>
        <taxon>Bacillariophyta</taxon>
        <taxon>Bacillariophyceae</taxon>
        <taxon>Bacillariophycidae</taxon>
        <taxon>Naviculales</taxon>
        <taxon>Naviculaceae</taxon>
        <taxon>Seminavis</taxon>
    </lineage>
</organism>
<accession>A0A9N8E736</accession>
<feature type="compositionally biased region" description="Polar residues" evidence="2">
    <location>
        <begin position="60"/>
        <end position="72"/>
    </location>
</feature>
<evidence type="ECO:0000256" key="3">
    <source>
        <dbReference type="SAM" id="Phobius"/>
    </source>
</evidence>
<keyword evidence="3" id="KW-1133">Transmembrane helix</keyword>
<evidence type="ECO:0000313" key="5">
    <source>
        <dbReference type="Proteomes" id="UP001153069"/>
    </source>
</evidence>
<evidence type="ECO:0000256" key="2">
    <source>
        <dbReference type="SAM" id="MobiDB-lite"/>
    </source>
</evidence>
<dbReference type="Gene3D" id="3.80.10.10">
    <property type="entry name" value="Ribonuclease Inhibitor"/>
    <property type="match status" value="1"/>
</dbReference>
<keyword evidence="5" id="KW-1185">Reference proteome</keyword>
<reference evidence="4" key="1">
    <citation type="submission" date="2020-06" db="EMBL/GenBank/DDBJ databases">
        <authorList>
            <consortium name="Plant Systems Biology data submission"/>
        </authorList>
    </citation>
    <scope>NUCLEOTIDE SEQUENCE</scope>
    <source>
        <strain evidence="4">D6</strain>
    </source>
</reference>
<keyword evidence="3" id="KW-0812">Transmembrane</keyword>
<sequence>MPTAAAEDVEEKGAESIPAVDLAEEEQVGDTTTTRISQGEDANEKAEEEVILSKDDGTTDAASSELPNSNPSDETRIKKSPTRAASFNDFPMPLPTRKQHEQQAPGAYAVVRMRPVQQQQQQQQDDSTHDDDDDEEAAMNEGAPLDAALVDSNHDERLAMTEDLPTSSSRAAVTTLVQAQVLPERTESERRAKNFVLWGFAVAALLVVLMGVVFGIGDSKEEDSTTTLDPPTEQTTSTNSIIIWYPPFQETLPASTRKAIASDYTSDQYRGNAWMQNDPHLDSYPPNRQLQRFALVTTFYGTHGDHWFHNDHWLDYDVSECDWFTQSFDTICDEHHNLLTIDLHHNNLQGTIPQEAQFIPHLQYSDMSYNQIAGGLPNFVSNDQLQVIKVSHNQMAGPLVSQAGFSAFDLRVIELDGNAFSGYIAPVYQYLPRLERINLTSNAFTGTLPEELVYATNLAYAGLGHNQYHGEIPSSFGILTALEGLDVSGMEGIHGTLPSELGTMVALRQLDITGTNITGVVPEAVCDLVPEGLVLKIDCDKDDLQCCSDNSI</sequence>